<dbReference type="EMBL" id="BART01038143">
    <property type="protein sequence ID" value="GAH14572.1"/>
    <property type="molecule type" value="Genomic_DNA"/>
</dbReference>
<dbReference type="AlphaFoldDB" id="X1D323"/>
<proteinExistence type="predicted"/>
<evidence type="ECO:0000313" key="1">
    <source>
        <dbReference type="EMBL" id="GAH14572.1"/>
    </source>
</evidence>
<name>X1D323_9ZZZZ</name>
<feature type="non-terminal residue" evidence="1">
    <location>
        <position position="1"/>
    </location>
</feature>
<protein>
    <submittedName>
        <fullName evidence="1">Uncharacterized protein</fullName>
    </submittedName>
</protein>
<accession>X1D323</accession>
<sequence>RFCTAVKDGQIPPQKLIEFAKSNHIRFEKSDSWSSLCKKVYDLINTTK</sequence>
<gene>
    <name evidence="1" type="ORF">S01H4_63431</name>
</gene>
<comment type="caution">
    <text evidence="1">The sequence shown here is derived from an EMBL/GenBank/DDBJ whole genome shotgun (WGS) entry which is preliminary data.</text>
</comment>
<organism evidence="1">
    <name type="scientific">marine sediment metagenome</name>
    <dbReference type="NCBI Taxonomy" id="412755"/>
    <lineage>
        <taxon>unclassified sequences</taxon>
        <taxon>metagenomes</taxon>
        <taxon>ecological metagenomes</taxon>
    </lineage>
</organism>
<reference evidence="1" key="1">
    <citation type="journal article" date="2014" name="Front. Microbiol.">
        <title>High frequency of phylogenetically diverse reductive dehalogenase-homologous genes in deep subseafloor sedimentary metagenomes.</title>
        <authorList>
            <person name="Kawai M."/>
            <person name="Futagami T."/>
            <person name="Toyoda A."/>
            <person name="Takaki Y."/>
            <person name="Nishi S."/>
            <person name="Hori S."/>
            <person name="Arai W."/>
            <person name="Tsubouchi T."/>
            <person name="Morono Y."/>
            <person name="Uchiyama I."/>
            <person name="Ito T."/>
            <person name="Fujiyama A."/>
            <person name="Inagaki F."/>
            <person name="Takami H."/>
        </authorList>
    </citation>
    <scope>NUCLEOTIDE SEQUENCE</scope>
    <source>
        <strain evidence="1">Expedition CK06-06</strain>
    </source>
</reference>